<evidence type="ECO:0000313" key="1">
    <source>
        <dbReference type="EMBL" id="MCP1101018.1"/>
    </source>
</evidence>
<gene>
    <name evidence="1" type="ORF">NK125_01150</name>
</gene>
<dbReference type="EMBL" id="JAMZFW010000001">
    <property type="protein sequence ID" value="MCP1101018.1"/>
    <property type="molecule type" value="Genomic_DNA"/>
</dbReference>
<dbReference type="Proteomes" id="UP001523566">
    <property type="component" value="Unassembled WGS sequence"/>
</dbReference>
<reference evidence="1 2" key="1">
    <citation type="journal article" date="2022" name="Genome Biol. Evol.">
        <title>Host diet, physiology and behaviors set the stage for Lachnospiraceae cladogenesis.</title>
        <authorList>
            <person name="Vera-Ponce De Leon A."/>
            <person name="Schneider M."/>
            <person name="Jahnes B.C."/>
            <person name="Sadowski V."/>
            <person name="Camuy-Velez L.A."/>
            <person name="Duan J."/>
            <person name="Sabree Z.L."/>
        </authorList>
    </citation>
    <scope>NUCLEOTIDE SEQUENCE [LARGE SCALE GENOMIC DNA]</scope>
    <source>
        <strain evidence="1 2">PAL113</strain>
    </source>
</reference>
<sequence>MIELTNFIDYDTSKILQYGKQLDSIFQYNSDIEKTAYLNWRMGFGHNSRSQFVVVGEAFFSTAFNLIHQCLEDNSDKKADSWIFPIMFNTVHGIETYLKAINAVLSVILNIHRGITEGGHDLKGLCSVARKLIIEYKTKNKCDTTEQMFLGIKVVEKFIDNIYEKTDDMTFARYPLAKNKQGHFYIQTFDNEVIDLELLEEQIIYVFKMLEFIYDMPELDIEIQEDAMMDCY</sequence>
<comment type="caution">
    <text evidence="1">The sequence shown here is derived from an EMBL/GenBank/DDBJ whole genome shotgun (WGS) entry which is preliminary data.</text>
</comment>
<protein>
    <recommendedName>
        <fullName evidence="3">HEPN domain-containing protein</fullName>
    </recommendedName>
</protein>
<keyword evidence="2" id="KW-1185">Reference proteome</keyword>
<accession>A0ABT1E5A9</accession>
<proteinExistence type="predicted"/>
<name>A0ABT1E5A9_9FIRM</name>
<evidence type="ECO:0008006" key="3">
    <source>
        <dbReference type="Google" id="ProtNLM"/>
    </source>
</evidence>
<evidence type="ECO:0000313" key="2">
    <source>
        <dbReference type="Proteomes" id="UP001523566"/>
    </source>
</evidence>
<organism evidence="1 2">
    <name type="scientific">Aequitasia blattaphilus</name>
    <dbReference type="NCBI Taxonomy" id="2949332"/>
    <lineage>
        <taxon>Bacteria</taxon>
        <taxon>Bacillati</taxon>
        <taxon>Bacillota</taxon>
        <taxon>Clostridia</taxon>
        <taxon>Lachnospirales</taxon>
        <taxon>Lachnospiraceae</taxon>
        <taxon>Aequitasia</taxon>
    </lineage>
</organism>
<dbReference type="RefSeq" id="WP_262064801.1">
    <property type="nucleotide sequence ID" value="NZ_JAMXOD010000001.1"/>
</dbReference>